<protein>
    <submittedName>
        <fullName evidence="2">DUF5781 family protein</fullName>
    </submittedName>
</protein>
<dbReference type="EMBL" id="JAOPKB010000020">
    <property type="protein sequence ID" value="MCU4975559.1"/>
    <property type="molecule type" value="Genomic_DNA"/>
</dbReference>
<comment type="caution">
    <text evidence="2">The sequence shown here is derived from an EMBL/GenBank/DDBJ whole genome shotgun (WGS) entry which is preliminary data.</text>
</comment>
<sequence>MDLRVQGPGPTAPFLGARDLFETEHDLSLPVHVRLRDDPDERTWAGHYDDRHVLNISRQAASSAMARELALHEFAHMARYEESHPSHIQSTEEVLYLALAGRSVERRKLAHCYQIANHMKDIYADDITLTVGPGEKLLAFLESSLAAAIADRPGTPPGRGPGPASGPNADSGSDPSPKAQPDPQTRRISPSADPDITAVNAAFALALAERHDLLETDHRLYDLAHAAAMDAPSVDFEGFKRRFRELSRDPDSSSYRQVLVDATRSYASGEGPAAD</sequence>
<reference evidence="2 3" key="1">
    <citation type="submission" date="2022-09" db="EMBL/GenBank/DDBJ databases">
        <title>Enrichment on poylsaccharides allowed isolation of novel metabolic and taxonomic groups of Haloarchaea.</title>
        <authorList>
            <person name="Sorokin D.Y."/>
            <person name="Elcheninov A.G."/>
            <person name="Khizhniak T.V."/>
            <person name="Kolganova T.V."/>
            <person name="Kublanov I.V."/>
        </authorList>
    </citation>
    <scope>NUCLEOTIDE SEQUENCE [LARGE SCALE GENOMIC DNA]</scope>
    <source>
        <strain evidence="2 3">AArc-m2/3/4</strain>
    </source>
</reference>
<evidence type="ECO:0000313" key="2">
    <source>
        <dbReference type="EMBL" id="MCU4975559.1"/>
    </source>
</evidence>
<evidence type="ECO:0000313" key="3">
    <source>
        <dbReference type="Proteomes" id="UP001320972"/>
    </source>
</evidence>
<organism evidence="2 3">
    <name type="scientific">Natronoglomus mannanivorans</name>
    <dbReference type="NCBI Taxonomy" id="2979990"/>
    <lineage>
        <taxon>Archaea</taxon>
        <taxon>Methanobacteriati</taxon>
        <taxon>Methanobacteriota</taxon>
        <taxon>Stenosarchaea group</taxon>
        <taxon>Halobacteria</taxon>
        <taxon>Halobacteriales</taxon>
        <taxon>Natrialbaceae</taxon>
        <taxon>Natronoglomus</taxon>
    </lineage>
</organism>
<feature type="region of interest" description="Disordered" evidence="1">
    <location>
        <begin position="150"/>
        <end position="193"/>
    </location>
</feature>
<name>A0ABT2QKZ7_9EURY</name>
<dbReference type="RefSeq" id="WP_338009249.1">
    <property type="nucleotide sequence ID" value="NZ_JAOPKB010000020.1"/>
</dbReference>
<dbReference type="Proteomes" id="UP001320972">
    <property type="component" value="Unassembled WGS sequence"/>
</dbReference>
<evidence type="ECO:0000256" key="1">
    <source>
        <dbReference type="SAM" id="MobiDB-lite"/>
    </source>
</evidence>
<accession>A0ABT2QKZ7</accession>
<proteinExistence type="predicted"/>
<dbReference type="Pfam" id="PF19093">
    <property type="entry name" value="DUF5781"/>
    <property type="match status" value="1"/>
</dbReference>
<keyword evidence="3" id="KW-1185">Reference proteome</keyword>
<dbReference type="InterPro" id="IPR043940">
    <property type="entry name" value="DUF5781"/>
</dbReference>
<gene>
    <name evidence="2" type="ORF">OB955_23000</name>
</gene>